<organism evidence="2 3">
    <name type="scientific">Rhynchosporium graminicola</name>
    <dbReference type="NCBI Taxonomy" id="2792576"/>
    <lineage>
        <taxon>Eukaryota</taxon>
        <taxon>Fungi</taxon>
        <taxon>Dikarya</taxon>
        <taxon>Ascomycota</taxon>
        <taxon>Pezizomycotina</taxon>
        <taxon>Leotiomycetes</taxon>
        <taxon>Helotiales</taxon>
        <taxon>Ploettnerulaceae</taxon>
        <taxon>Rhynchosporium</taxon>
    </lineage>
</organism>
<evidence type="ECO:0000313" key="2">
    <source>
        <dbReference type="EMBL" id="CZT06347.1"/>
    </source>
</evidence>
<name>A0A1E1L730_9HELO</name>
<reference evidence="3" key="1">
    <citation type="submission" date="2016-03" db="EMBL/GenBank/DDBJ databases">
        <authorList>
            <person name="Ploux O."/>
        </authorList>
    </citation>
    <scope>NUCLEOTIDE SEQUENCE [LARGE SCALE GENOMIC DNA]</scope>
    <source>
        <strain evidence="3">UK7</strain>
    </source>
</reference>
<dbReference type="EMBL" id="FJUW01000038">
    <property type="protein sequence ID" value="CZT06347.1"/>
    <property type="molecule type" value="Genomic_DNA"/>
</dbReference>
<dbReference type="STRING" id="914237.A0A1E1L730"/>
<accession>A0A1E1L730</accession>
<dbReference type="SUPFAM" id="SSF51735">
    <property type="entry name" value="NAD(P)-binding Rossmann-fold domains"/>
    <property type="match status" value="1"/>
</dbReference>
<dbReference type="AlphaFoldDB" id="A0A1E1L730"/>
<gene>
    <name evidence="2" type="ORF">RCO7_03347</name>
</gene>
<evidence type="ECO:0000313" key="3">
    <source>
        <dbReference type="Proteomes" id="UP000178129"/>
    </source>
</evidence>
<protein>
    <submittedName>
        <fullName evidence="2">Related to alcohol dehydrogenase homolog Bli-4</fullName>
    </submittedName>
</protein>
<evidence type="ECO:0000256" key="1">
    <source>
        <dbReference type="ARBA" id="ARBA00023002"/>
    </source>
</evidence>
<dbReference type="InterPro" id="IPR036291">
    <property type="entry name" value="NAD(P)-bd_dom_sf"/>
</dbReference>
<keyword evidence="3" id="KW-1185">Reference proteome</keyword>
<comment type="caution">
    <text evidence="2">The sequence shown here is derived from an EMBL/GenBank/DDBJ whole genome shotgun (WGS) entry which is preliminary data.</text>
</comment>
<proteinExistence type="predicted"/>
<dbReference type="GO" id="GO:0016491">
    <property type="term" value="F:oxidoreductase activity"/>
    <property type="evidence" value="ECO:0007669"/>
    <property type="project" value="UniProtKB-KW"/>
</dbReference>
<dbReference type="InParanoid" id="A0A1E1L730"/>
<dbReference type="PRINTS" id="PR00081">
    <property type="entry name" value="GDHRDH"/>
</dbReference>
<dbReference type="InterPro" id="IPR002347">
    <property type="entry name" value="SDR_fam"/>
</dbReference>
<keyword evidence="1" id="KW-0560">Oxidoreductase</keyword>
<sequence>MLKLAQVIYANKFLPTPLPPPGTFAGQTILITGGTSGLGLATAVHFLNLSASKVIITARTTSKGSIAKASIESQIQLPESEAGVLEVRILDMGTFAGIKRFADELQREVESVDYVLLNAGIVARGFRVSEEGFEESLAVNCLGTALLGILLLPWLKVAGRGRGHLGVVTSGVHRGVDINKLPQKDLFAFYSKEENWPTGSPNIVQVIVNPMCPGMVKSDLGRDYKTNFLMSIGVDTFMTLAAKSTEFGAVRLVVPAMTTKEENGKYISNSQSNEEYLKLVQKNVLGPEGQKMQKRVWEEVLSILEQRVPEVRKIMTASAV</sequence>
<dbReference type="PANTHER" id="PTHR43157">
    <property type="entry name" value="PHOSPHATIDYLINOSITOL-GLYCAN BIOSYNTHESIS CLASS F PROTEIN-RELATED"/>
    <property type="match status" value="1"/>
</dbReference>
<dbReference type="PANTHER" id="PTHR43157:SF31">
    <property type="entry name" value="PHOSPHATIDYLINOSITOL-GLYCAN BIOSYNTHESIS CLASS F PROTEIN"/>
    <property type="match status" value="1"/>
</dbReference>
<dbReference type="Proteomes" id="UP000178129">
    <property type="component" value="Unassembled WGS sequence"/>
</dbReference>
<dbReference type="Gene3D" id="3.40.50.720">
    <property type="entry name" value="NAD(P)-binding Rossmann-like Domain"/>
    <property type="match status" value="1"/>
</dbReference>
<dbReference type="Pfam" id="PF00106">
    <property type="entry name" value="adh_short"/>
    <property type="match status" value="1"/>
</dbReference>